<keyword evidence="4" id="KW-0902">Two-component regulatory system</keyword>
<dbReference type="SMART" id="SM00448">
    <property type="entry name" value="REC"/>
    <property type="match status" value="1"/>
</dbReference>
<dbReference type="PANTHER" id="PTHR42713:SF3">
    <property type="entry name" value="TRANSCRIPTIONAL REGULATORY PROTEIN HPTR"/>
    <property type="match status" value="1"/>
</dbReference>
<keyword evidence="6" id="KW-0238">DNA-binding</keyword>
<dbReference type="InterPro" id="IPR051552">
    <property type="entry name" value="HptR"/>
</dbReference>
<dbReference type="PRINTS" id="PR00032">
    <property type="entry name" value="HTHARAC"/>
</dbReference>
<evidence type="ECO:0000256" key="1">
    <source>
        <dbReference type="ARBA" id="ARBA00004496"/>
    </source>
</evidence>
<dbReference type="EMBL" id="JBHUDE010000149">
    <property type="protein sequence ID" value="MFD1609159.1"/>
    <property type="molecule type" value="Genomic_DNA"/>
</dbReference>
<dbReference type="InterPro" id="IPR001789">
    <property type="entry name" value="Sig_transdc_resp-reg_receiver"/>
</dbReference>
<gene>
    <name evidence="11" type="ORF">ACFSBH_16200</name>
</gene>
<dbReference type="RefSeq" id="WP_379598589.1">
    <property type="nucleotide sequence ID" value="NZ_JBHUDE010000149.1"/>
</dbReference>
<evidence type="ECO:0000256" key="8">
    <source>
        <dbReference type="PROSITE-ProRule" id="PRU00169"/>
    </source>
</evidence>
<dbReference type="InterPro" id="IPR011006">
    <property type="entry name" value="CheY-like_superfamily"/>
</dbReference>
<keyword evidence="7" id="KW-0804">Transcription</keyword>
<dbReference type="InterPro" id="IPR018062">
    <property type="entry name" value="HTH_AraC-typ_CS"/>
</dbReference>
<comment type="caution">
    <text evidence="11">The sequence shown here is derived from an EMBL/GenBank/DDBJ whole genome shotgun (WGS) entry which is preliminary data.</text>
</comment>
<keyword evidence="3 8" id="KW-0597">Phosphoprotein</keyword>
<comment type="subcellular location">
    <subcellularLocation>
        <location evidence="1">Cytoplasm</location>
    </subcellularLocation>
</comment>
<name>A0ABW4HU88_9BACI</name>
<dbReference type="PROSITE" id="PS50110">
    <property type="entry name" value="RESPONSE_REGULATORY"/>
    <property type="match status" value="1"/>
</dbReference>
<dbReference type="Pfam" id="PF00072">
    <property type="entry name" value="Response_reg"/>
    <property type="match status" value="1"/>
</dbReference>
<dbReference type="Proteomes" id="UP001597221">
    <property type="component" value="Unassembled WGS sequence"/>
</dbReference>
<evidence type="ECO:0000256" key="2">
    <source>
        <dbReference type="ARBA" id="ARBA00022490"/>
    </source>
</evidence>
<evidence type="ECO:0000313" key="12">
    <source>
        <dbReference type="Proteomes" id="UP001597221"/>
    </source>
</evidence>
<proteinExistence type="predicted"/>
<keyword evidence="5" id="KW-0805">Transcription regulation</keyword>
<dbReference type="InterPro" id="IPR020449">
    <property type="entry name" value="Tscrpt_reg_AraC-type_HTH"/>
</dbReference>
<protein>
    <submittedName>
        <fullName evidence="11">Response regulator</fullName>
    </submittedName>
</protein>
<dbReference type="InterPro" id="IPR018060">
    <property type="entry name" value="HTH_AraC"/>
</dbReference>
<dbReference type="Pfam" id="PF17853">
    <property type="entry name" value="GGDEF_2"/>
    <property type="match status" value="1"/>
</dbReference>
<evidence type="ECO:0000256" key="3">
    <source>
        <dbReference type="ARBA" id="ARBA00022553"/>
    </source>
</evidence>
<dbReference type="InterPro" id="IPR009057">
    <property type="entry name" value="Homeodomain-like_sf"/>
</dbReference>
<feature type="domain" description="Response regulatory" evidence="10">
    <location>
        <begin position="3"/>
        <end position="119"/>
    </location>
</feature>
<sequence>MKRLLIVDDEQIVREGLQAIVSKNFPEIQIEDARNGKIALEKAITFQPELVLMDIKMPGMNGLETIQKMMEIDPYIKFIMITAYAEFDYAKSAMKLGVKDYLLKPSKASEVVKAVSRVMSKIKEEKKLKEKSIQQQTVLQKALTIVETDVVTQLLFDHVHEVHLEELVELLDTPMTSEKFVMSILLPHDSKSLYAEIKQRVRKIGSAWVGTLYGRQIPIIVFRKPDESFRSQAITLAREVLSVATTTDKEGWFIGIGNVCHSLDTIRQSYQESLIATKDSSLPVKYRFYSDIPVADTINKGYHSKKHESQLFDQIRNGQWQDISEEIIGIIEFHEKNGVHLLEAQQRVLEILWVASRVLNEIGVELDSPLYFVQINDFKQLRTESLHLLNQMKQSFIKYQNQVEDDTIKQVRQYIVENSHKQISLDGIAQKFKLSPIYISKLFKEQLGVNYITFLTECRLEHARKLMLDPEKSLKEVTFEIGYQDPNYFSKVFRKVYGVSPTEYRKSLLVAKTERT</sequence>
<dbReference type="Gene3D" id="3.40.50.2300">
    <property type="match status" value="1"/>
</dbReference>
<dbReference type="SUPFAM" id="SSF46689">
    <property type="entry name" value="Homeodomain-like"/>
    <property type="match status" value="2"/>
</dbReference>
<reference evidence="12" key="1">
    <citation type="journal article" date="2019" name="Int. J. Syst. Evol. Microbiol.">
        <title>The Global Catalogue of Microorganisms (GCM) 10K type strain sequencing project: providing services to taxonomists for standard genome sequencing and annotation.</title>
        <authorList>
            <consortium name="The Broad Institute Genomics Platform"/>
            <consortium name="The Broad Institute Genome Sequencing Center for Infectious Disease"/>
            <person name="Wu L."/>
            <person name="Ma J."/>
        </authorList>
    </citation>
    <scope>NUCLEOTIDE SEQUENCE [LARGE SCALE GENOMIC DNA]</scope>
    <source>
        <strain evidence="12">CGMCC 1.12376</strain>
    </source>
</reference>
<evidence type="ECO:0000256" key="6">
    <source>
        <dbReference type="ARBA" id="ARBA00023125"/>
    </source>
</evidence>
<dbReference type="InterPro" id="IPR041522">
    <property type="entry name" value="CdaR_GGDEF"/>
</dbReference>
<feature type="domain" description="HTH araC/xylS-type" evidence="9">
    <location>
        <begin position="409"/>
        <end position="507"/>
    </location>
</feature>
<dbReference type="PROSITE" id="PS01124">
    <property type="entry name" value="HTH_ARAC_FAMILY_2"/>
    <property type="match status" value="1"/>
</dbReference>
<dbReference type="Pfam" id="PF12833">
    <property type="entry name" value="HTH_18"/>
    <property type="match status" value="1"/>
</dbReference>
<evidence type="ECO:0000259" key="9">
    <source>
        <dbReference type="PROSITE" id="PS01124"/>
    </source>
</evidence>
<dbReference type="PANTHER" id="PTHR42713">
    <property type="entry name" value="HISTIDINE KINASE-RELATED"/>
    <property type="match status" value="1"/>
</dbReference>
<evidence type="ECO:0000256" key="5">
    <source>
        <dbReference type="ARBA" id="ARBA00023015"/>
    </source>
</evidence>
<evidence type="ECO:0000256" key="7">
    <source>
        <dbReference type="ARBA" id="ARBA00023163"/>
    </source>
</evidence>
<dbReference type="SUPFAM" id="SSF52172">
    <property type="entry name" value="CheY-like"/>
    <property type="match status" value="1"/>
</dbReference>
<evidence type="ECO:0000259" key="10">
    <source>
        <dbReference type="PROSITE" id="PS50110"/>
    </source>
</evidence>
<dbReference type="Gene3D" id="1.10.10.60">
    <property type="entry name" value="Homeodomain-like"/>
    <property type="match status" value="2"/>
</dbReference>
<accession>A0ABW4HU88</accession>
<feature type="modified residue" description="4-aspartylphosphate" evidence="8">
    <location>
        <position position="54"/>
    </location>
</feature>
<organism evidence="11 12">
    <name type="scientific">Oceanobacillus luteolus</name>
    <dbReference type="NCBI Taxonomy" id="1274358"/>
    <lineage>
        <taxon>Bacteria</taxon>
        <taxon>Bacillati</taxon>
        <taxon>Bacillota</taxon>
        <taxon>Bacilli</taxon>
        <taxon>Bacillales</taxon>
        <taxon>Bacillaceae</taxon>
        <taxon>Oceanobacillus</taxon>
    </lineage>
</organism>
<dbReference type="SMART" id="SM00342">
    <property type="entry name" value="HTH_ARAC"/>
    <property type="match status" value="1"/>
</dbReference>
<evidence type="ECO:0000313" key="11">
    <source>
        <dbReference type="EMBL" id="MFD1609159.1"/>
    </source>
</evidence>
<keyword evidence="12" id="KW-1185">Reference proteome</keyword>
<keyword evidence="2" id="KW-0963">Cytoplasm</keyword>
<evidence type="ECO:0000256" key="4">
    <source>
        <dbReference type="ARBA" id="ARBA00023012"/>
    </source>
</evidence>
<dbReference type="PROSITE" id="PS00041">
    <property type="entry name" value="HTH_ARAC_FAMILY_1"/>
    <property type="match status" value="1"/>
</dbReference>
<dbReference type="CDD" id="cd17536">
    <property type="entry name" value="REC_YesN-like"/>
    <property type="match status" value="1"/>
</dbReference>